<feature type="binding site" evidence="3">
    <location>
        <position position="282"/>
    </location>
    <ligand>
        <name>CTP</name>
        <dbReference type="ChEBI" id="CHEBI:37563"/>
    </ligand>
</feature>
<feature type="region of interest" description="Phosphopantothenate--cysteine ligase" evidence="3">
    <location>
        <begin position="195"/>
        <end position="413"/>
    </location>
</feature>
<comment type="cofactor">
    <cofactor evidence="3">
        <name>FMN</name>
        <dbReference type="ChEBI" id="CHEBI:58210"/>
    </cofactor>
    <text evidence="3">Binds 1 FMN per subunit.</text>
</comment>
<comment type="similarity">
    <text evidence="3 4">In the N-terminal section; belongs to the HFCD (homo-oligomeric flavin containing Cys decarboxylase) superfamily.</text>
</comment>
<keyword evidence="1 3" id="KW-0210">Decarboxylase</keyword>
<dbReference type="EC" id="6.3.2.5" evidence="3"/>
<dbReference type="Pfam" id="PF02441">
    <property type="entry name" value="Flavoprotein"/>
    <property type="match status" value="1"/>
</dbReference>
<sequence length="413" mass="43297">MHKTLSGKTILLIIGGGIAAYKCLDLIRRLRERGAQVRCVMTSAAEQFVTPLAVGALTADTVFTDLFDRQDEHDVGHIRLAREADLIVVAPATADLMAKMAHGLASDLASTVLMAASSPVLVAPAMNPAMWTHPATRRNRDTLSGDGIAFVGPNAGEMAESGEAGEGRMAEPLEIVAAVVRLLDDRPKPLAGRTVIVTSGPTHEPIDPVRYIANRSSGKQGHAIAAALADLGATVRLVSGPVQVADPPGVDVIAVESAREMHDAVHQLLPADAAIFAAAVADYRPASEADEKIKKQAGGIDAIALAENPDILASVGNHATQRPRLVIGFAAETQELAENARAKLARKGADFIIANDVSHDSGIGGAGGVMGGDRNRVTLVSKDDADRWPEMDKAEVAVRIADLVARHLQTLTT</sequence>
<comment type="caution">
    <text evidence="3">Lacks conserved residue(s) required for the propagation of feature annotation.</text>
</comment>
<feature type="binding site" evidence="3">
    <location>
        <position position="347"/>
    </location>
    <ligand>
        <name>CTP</name>
        <dbReference type="ChEBI" id="CHEBI:37563"/>
    </ligand>
</feature>
<dbReference type="GO" id="GO:0010181">
    <property type="term" value="F:FMN binding"/>
    <property type="evidence" value="ECO:0007669"/>
    <property type="project" value="UniProtKB-UniRule"/>
</dbReference>
<feature type="domain" description="Flavoprotein" evidence="5">
    <location>
        <begin position="8"/>
        <end position="182"/>
    </location>
</feature>
<comment type="catalytic activity">
    <reaction evidence="3 4">
        <text>N-[(R)-4-phosphopantothenoyl]-L-cysteine + H(+) = (R)-4'-phosphopantetheine + CO2</text>
        <dbReference type="Rhea" id="RHEA:16793"/>
        <dbReference type="ChEBI" id="CHEBI:15378"/>
        <dbReference type="ChEBI" id="CHEBI:16526"/>
        <dbReference type="ChEBI" id="CHEBI:59458"/>
        <dbReference type="ChEBI" id="CHEBI:61723"/>
        <dbReference type="EC" id="4.1.1.36"/>
    </reaction>
</comment>
<dbReference type="EC" id="4.1.1.36" evidence="3"/>
<dbReference type="InterPro" id="IPR036551">
    <property type="entry name" value="Flavin_trans-like"/>
</dbReference>
<keyword evidence="3 4" id="KW-0285">Flavoprotein</keyword>
<dbReference type="GO" id="GO:0015941">
    <property type="term" value="P:pantothenate catabolic process"/>
    <property type="evidence" value="ECO:0007669"/>
    <property type="project" value="InterPro"/>
</dbReference>
<dbReference type="KEGG" id="rpod:E0E05_01625"/>
<comment type="cofactor">
    <cofactor evidence="3">
        <name>Mg(2+)</name>
        <dbReference type="ChEBI" id="CHEBI:18420"/>
    </cofactor>
</comment>
<feature type="region of interest" description="Phosphopantothenoylcysteine decarboxylase" evidence="3">
    <location>
        <begin position="1"/>
        <end position="194"/>
    </location>
</feature>
<dbReference type="InterPro" id="IPR035929">
    <property type="entry name" value="CoaB-like_sf"/>
</dbReference>
<name>A0A4P6UX67_9HYPH</name>
<comment type="similarity">
    <text evidence="3 4">In the C-terminal section; belongs to the PPC synthetase family.</text>
</comment>
<dbReference type="AlphaFoldDB" id="A0A4P6UX67"/>
<comment type="catalytic activity">
    <reaction evidence="3 4">
        <text>(R)-4'-phosphopantothenate + L-cysteine + CTP = N-[(R)-4-phosphopantothenoyl]-L-cysteine + CMP + diphosphate + H(+)</text>
        <dbReference type="Rhea" id="RHEA:19397"/>
        <dbReference type="ChEBI" id="CHEBI:10986"/>
        <dbReference type="ChEBI" id="CHEBI:15378"/>
        <dbReference type="ChEBI" id="CHEBI:33019"/>
        <dbReference type="ChEBI" id="CHEBI:35235"/>
        <dbReference type="ChEBI" id="CHEBI:37563"/>
        <dbReference type="ChEBI" id="CHEBI:59458"/>
        <dbReference type="ChEBI" id="CHEBI:60377"/>
        <dbReference type="EC" id="6.3.2.5"/>
    </reaction>
</comment>
<dbReference type="GO" id="GO:0071513">
    <property type="term" value="C:phosphopantothenoylcysteine decarboxylase complex"/>
    <property type="evidence" value="ECO:0007669"/>
    <property type="project" value="TreeGrafter"/>
</dbReference>
<keyword evidence="3" id="KW-0479">Metal-binding</keyword>
<evidence type="ECO:0000256" key="1">
    <source>
        <dbReference type="ARBA" id="ARBA00022793"/>
    </source>
</evidence>
<dbReference type="Proteomes" id="UP000293719">
    <property type="component" value="Chromosome"/>
</dbReference>
<dbReference type="SUPFAM" id="SSF102645">
    <property type="entry name" value="CoaB-like"/>
    <property type="match status" value="1"/>
</dbReference>
<keyword evidence="3 4" id="KW-0436">Ligase</keyword>
<feature type="binding site" evidence="3">
    <location>
        <position position="329"/>
    </location>
    <ligand>
        <name>CTP</name>
        <dbReference type="ChEBI" id="CHEBI:37563"/>
    </ligand>
</feature>
<dbReference type="GO" id="GO:0004632">
    <property type="term" value="F:phosphopantothenate--cysteine ligase activity"/>
    <property type="evidence" value="ECO:0007669"/>
    <property type="project" value="UniProtKB-UniRule"/>
</dbReference>
<dbReference type="SUPFAM" id="SSF52507">
    <property type="entry name" value="Homo-oligomeric flavin-containing Cys decarboxylases, HFCD"/>
    <property type="match status" value="1"/>
</dbReference>
<dbReference type="Gene3D" id="3.40.50.1950">
    <property type="entry name" value="Flavin prenyltransferase-like"/>
    <property type="match status" value="1"/>
</dbReference>
<dbReference type="Pfam" id="PF04127">
    <property type="entry name" value="DFP"/>
    <property type="match status" value="1"/>
</dbReference>
<dbReference type="InterPro" id="IPR003382">
    <property type="entry name" value="Flavoprotein"/>
</dbReference>
<dbReference type="InterPro" id="IPR007085">
    <property type="entry name" value="DNA/pantothenate-metab_flavo_C"/>
</dbReference>
<evidence type="ECO:0000313" key="7">
    <source>
        <dbReference type="EMBL" id="QBK29405.1"/>
    </source>
</evidence>
<dbReference type="OrthoDB" id="9802554at2"/>
<keyword evidence="3 4" id="KW-0288">FMN</keyword>
<comment type="pathway">
    <text evidence="3 4">Cofactor biosynthesis; coenzyme A biosynthesis; CoA from (R)-pantothenate: step 3/5.</text>
</comment>
<evidence type="ECO:0000256" key="2">
    <source>
        <dbReference type="ARBA" id="ARBA00023239"/>
    </source>
</evidence>
<comment type="function">
    <text evidence="4">Catalyzes two steps in the biosynthesis of coenzyme A. In the first step cysteine is conjugated to 4'-phosphopantothenate to form 4-phosphopantothenoylcysteine, in the latter compound is decarboxylated to form 4'-phosphopantotheine.</text>
</comment>
<evidence type="ECO:0000256" key="3">
    <source>
        <dbReference type="HAMAP-Rule" id="MF_02225"/>
    </source>
</evidence>
<gene>
    <name evidence="3 7" type="primary">coaBC</name>
    <name evidence="7" type="ORF">E0E05_01625</name>
</gene>
<dbReference type="Gene3D" id="3.40.50.10300">
    <property type="entry name" value="CoaB-like"/>
    <property type="match status" value="1"/>
</dbReference>
<proteinExistence type="inferred from homology"/>
<accession>A0A4P6UX67</accession>
<reference evidence="7 8" key="1">
    <citation type="journal article" date="2017" name="Int. J. Syst. Evol. Microbiol.">
        <title>Roseitalea porphyridii gen. nov., sp. nov., isolated from a red alga, and reclassification of Hoeflea suaedae Chung et al. 2013 as Pseudohoeflea suaedae gen. nov., comb. nov.</title>
        <authorList>
            <person name="Hyeon J.W."/>
            <person name="Jeong S.E."/>
            <person name="Baek K."/>
            <person name="Jeon C.O."/>
        </authorList>
    </citation>
    <scope>NUCLEOTIDE SEQUENCE [LARGE SCALE GENOMIC DNA]</scope>
    <source>
        <strain evidence="7 8">MA7-20</strain>
    </source>
</reference>
<dbReference type="UniPathway" id="UPA00241">
    <property type="reaction ID" value="UER00353"/>
</dbReference>
<dbReference type="GO" id="GO:0004633">
    <property type="term" value="F:phosphopantothenoylcysteine decarboxylase activity"/>
    <property type="evidence" value="ECO:0007669"/>
    <property type="project" value="UniProtKB-UniRule"/>
</dbReference>
<evidence type="ECO:0000256" key="4">
    <source>
        <dbReference type="RuleBase" id="RU364078"/>
    </source>
</evidence>
<dbReference type="NCBIfam" id="TIGR00521">
    <property type="entry name" value="coaBC_dfp"/>
    <property type="match status" value="1"/>
</dbReference>
<comment type="pathway">
    <text evidence="3 4">Cofactor biosynthesis; coenzyme A biosynthesis; CoA from (R)-pantothenate: step 2/5.</text>
</comment>
<evidence type="ECO:0000259" key="6">
    <source>
        <dbReference type="Pfam" id="PF04127"/>
    </source>
</evidence>
<dbReference type="GeneID" id="90765981"/>
<dbReference type="GO" id="GO:0046872">
    <property type="term" value="F:metal ion binding"/>
    <property type="evidence" value="ECO:0007669"/>
    <property type="project" value="UniProtKB-KW"/>
</dbReference>
<keyword evidence="2 3" id="KW-0456">Lyase</keyword>
<dbReference type="EMBL" id="CP036532">
    <property type="protein sequence ID" value="QBK29405.1"/>
    <property type="molecule type" value="Genomic_DNA"/>
</dbReference>
<keyword evidence="3" id="KW-0511">Multifunctional enzyme</keyword>
<protein>
    <recommendedName>
        <fullName evidence="3">Coenzyme A biosynthesis bifunctional protein CoaBC</fullName>
    </recommendedName>
    <alternativeName>
        <fullName evidence="3">DNA/pantothenate metabolism flavoprotein</fullName>
    </alternativeName>
    <alternativeName>
        <fullName evidence="3">Phosphopantothenoylcysteine synthetase/decarboxylase</fullName>
        <shortName evidence="3">PPCS-PPCDC</shortName>
    </alternativeName>
    <domain>
        <recommendedName>
            <fullName evidence="3">Phosphopantothenoylcysteine decarboxylase</fullName>
            <shortName evidence="3">PPC decarboxylase</shortName>
            <shortName evidence="3">PPC-DC</shortName>
            <ecNumber evidence="3">4.1.1.36</ecNumber>
        </recommendedName>
        <alternativeName>
            <fullName evidence="3">CoaC</fullName>
        </alternativeName>
    </domain>
    <domain>
        <recommendedName>
            <fullName evidence="3">Phosphopantothenate--cysteine ligase</fullName>
            <ecNumber evidence="3">6.3.2.5</ecNumber>
        </recommendedName>
        <alternativeName>
            <fullName evidence="3">CoaB</fullName>
        </alternativeName>
        <alternativeName>
            <fullName evidence="3">Phosphopantothenoylcysteine synthetase</fullName>
            <shortName evidence="3">PPC synthetase</shortName>
            <shortName evidence="3">PPC-S</shortName>
        </alternativeName>
    </domain>
</protein>
<feature type="binding site" evidence="3">
    <location>
        <begin position="309"/>
        <end position="312"/>
    </location>
    <ligand>
        <name>CTP</name>
        <dbReference type="ChEBI" id="CHEBI:37563"/>
    </ligand>
</feature>
<evidence type="ECO:0000259" key="5">
    <source>
        <dbReference type="Pfam" id="PF02441"/>
    </source>
</evidence>
<organism evidence="7 8">
    <name type="scientific">Roseitalea porphyridii</name>
    <dbReference type="NCBI Taxonomy" id="1852022"/>
    <lineage>
        <taxon>Bacteria</taxon>
        <taxon>Pseudomonadati</taxon>
        <taxon>Pseudomonadota</taxon>
        <taxon>Alphaproteobacteria</taxon>
        <taxon>Hyphomicrobiales</taxon>
        <taxon>Ahrensiaceae</taxon>
        <taxon>Roseitalea</taxon>
    </lineage>
</organism>
<evidence type="ECO:0000313" key="8">
    <source>
        <dbReference type="Proteomes" id="UP000293719"/>
    </source>
</evidence>
<keyword evidence="8" id="KW-1185">Reference proteome</keyword>
<dbReference type="PANTHER" id="PTHR14359:SF6">
    <property type="entry name" value="PHOSPHOPANTOTHENOYLCYSTEINE DECARBOXYLASE"/>
    <property type="match status" value="1"/>
</dbReference>
<feature type="binding site" evidence="3">
    <location>
        <position position="292"/>
    </location>
    <ligand>
        <name>CTP</name>
        <dbReference type="ChEBI" id="CHEBI:37563"/>
    </ligand>
</feature>
<feature type="domain" description="DNA/pantothenate metabolism flavoprotein C-terminal" evidence="6">
    <location>
        <begin position="190"/>
        <end position="406"/>
    </location>
</feature>
<dbReference type="InterPro" id="IPR005252">
    <property type="entry name" value="CoaBC"/>
</dbReference>
<dbReference type="GO" id="GO:0015937">
    <property type="term" value="P:coenzyme A biosynthetic process"/>
    <property type="evidence" value="ECO:0007669"/>
    <property type="project" value="UniProtKB-UniRule"/>
</dbReference>
<feature type="binding site" evidence="3">
    <location>
        <position position="343"/>
    </location>
    <ligand>
        <name>CTP</name>
        <dbReference type="ChEBI" id="CHEBI:37563"/>
    </ligand>
</feature>
<keyword evidence="3" id="KW-0460">Magnesium</keyword>
<dbReference type="PANTHER" id="PTHR14359">
    <property type="entry name" value="HOMO-OLIGOMERIC FLAVIN CONTAINING CYS DECARBOXYLASE FAMILY"/>
    <property type="match status" value="1"/>
</dbReference>
<comment type="function">
    <text evidence="3">Catalyzes two sequential steps in the biosynthesis of coenzyme A. In the first step cysteine is conjugated to 4'-phosphopantothenate to form 4-phosphopantothenoylcysteine. In the second step the latter compound is decarboxylated to form 4'-phosphopantotheine.</text>
</comment>
<dbReference type="RefSeq" id="WP_131615108.1">
    <property type="nucleotide sequence ID" value="NZ_CP036532.1"/>
</dbReference>
<dbReference type="HAMAP" id="MF_02225">
    <property type="entry name" value="CoaBC"/>
    <property type="match status" value="1"/>
</dbReference>